<dbReference type="RefSeq" id="WP_181838338.1">
    <property type="nucleotide sequence ID" value="NZ_JACERK010000017.1"/>
</dbReference>
<keyword evidence="4" id="KW-0720">Serine protease</keyword>
<evidence type="ECO:0000256" key="3">
    <source>
        <dbReference type="ARBA" id="ARBA00022801"/>
    </source>
</evidence>
<organism evidence="6 7">
    <name type="scientific">Pectobacterium aroidearum</name>
    <dbReference type="NCBI Taxonomy" id="1201031"/>
    <lineage>
        <taxon>Bacteria</taxon>
        <taxon>Pseudomonadati</taxon>
        <taxon>Pseudomonadota</taxon>
        <taxon>Gammaproteobacteria</taxon>
        <taxon>Enterobacterales</taxon>
        <taxon>Pectobacteriaceae</taxon>
        <taxon>Pectobacterium</taxon>
    </lineage>
</organism>
<dbReference type="Gene3D" id="6.20.330.10">
    <property type="match status" value="1"/>
</dbReference>
<comment type="caution">
    <text evidence="6">The sequence shown here is derived from an EMBL/GenBank/DDBJ whole genome shotgun (WGS) entry which is preliminary data.</text>
</comment>
<keyword evidence="7" id="KW-1185">Reference proteome</keyword>
<evidence type="ECO:0000256" key="4">
    <source>
        <dbReference type="ARBA" id="ARBA00022825"/>
    </source>
</evidence>
<dbReference type="InterPro" id="IPR002142">
    <property type="entry name" value="Peptidase_S49"/>
</dbReference>
<dbReference type="Gene3D" id="3.90.226.10">
    <property type="entry name" value="2-enoyl-CoA Hydratase, Chain A, domain 1"/>
    <property type="match status" value="1"/>
</dbReference>
<proteinExistence type="inferred from homology"/>
<sequence>MQDLKFINYPHLASEVFGIPLFATQRTLDAVKSVLVPRLQGITTGPDLSAFNADPQPDPSVDTETGIVAVIPVHGLLVSRRGQITGACTELTSFERIRSQLNSALNDKAVSEIVLDVNSGGGHVAGCKELADYIFASRDIKPITAIVNYNAFSAAYFIAAACSRVVVSQTSGVGSIGVIMELMEASKLEADIGLKFTTIYRGDFKNAGSQHTELTEPARAEFERLVDDAYVMFTTSVAQYRGIDVAAVIDTQARLFYGQEAIDIGLADELSDPQSAINAIAAKYAPAAPRQSSIQLRAAAMQQQMKM</sequence>
<evidence type="ECO:0000256" key="2">
    <source>
        <dbReference type="ARBA" id="ARBA00022670"/>
    </source>
</evidence>
<dbReference type="PANTHER" id="PTHR33209:SF1">
    <property type="entry name" value="PEPTIDASE S49 DOMAIN-CONTAINING PROTEIN"/>
    <property type="match status" value="1"/>
</dbReference>
<keyword evidence="2" id="KW-0645">Protease</keyword>
<name>A0ABR5ZJL4_9GAMM</name>
<evidence type="ECO:0000313" key="6">
    <source>
        <dbReference type="EMBL" id="MBA5234761.1"/>
    </source>
</evidence>
<dbReference type="SUPFAM" id="SSF52096">
    <property type="entry name" value="ClpP/crotonase"/>
    <property type="match status" value="1"/>
</dbReference>
<dbReference type="CDD" id="cd07022">
    <property type="entry name" value="S49_Sppa_36K_type"/>
    <property type="match status" value="1"/>
</dbReference>
<dbReference type="Proteomes" id="UP000530038">
    <property type="component" value="Unassembled WGS sequence"/>
</dbReference>
<dbReference type="Pfam" id="PF01343">
    <property type="entry name" value="Peptidase_S49"/>
    <property type="match status" value="1"/>
</dbReference>
<accession>A0ABR5ZJL4</accession>
<dbReference type="InterPro" id="IPR033855">
    <property type="entry name" value="Protein_C"/>
</dbReference>
<reference evidence="6 7" key="1">
    <citation type="submission" date="2020-07" db="EMBL/GenBank/DDBJ databases">
        <title>Characterization of Pectobacterium aroidearum strains causing soft rot on Amorphophallus konjac.</title>
        <authorList>
            <person name="Xie H."/>
        </authorList>
    </citation>
    <scope>NUCLEOTIDE SEQUENCE [LARGE SCALE GENOMIC DNA]</scope>
    <source>
        <strain evidence="6 7">MY10</strain>
    </source>
</reference>
<comment type="similarity">
    <text evidence="1">Belongs to the peptidase S49 family.</text>
</comment>
<evidence type="ECO:0000256" key="1">
    <source>
        <dbReference type="ARBA" id="ARBA00008683"/>
    </source>
</evidence>
<dbReference type="EMBL" id="JACERK010000017">
    <property type="protein sequence ID" value="MBA5234761.1"/>
    <property type="molecule type" value="Genomic_DNA"/>
</dbReference>
<protein>
    <submittedName>
        <fullName evidence="6">S49 family peptidase</fullName>
    </submittedName>
</protein>
<keyword evidence="3" id="KW-0378">Hydrolase</keyword>
<dbReference type="PANTHER" id="PTHR33209">
    <property type="entry name" value="PROTEASE 4"/>
    <property type="match status" value="1"/>
</dbReference>
<evidence type="ECO:0000259" key="5">
    <source>
        <dbReference type="Pfam" id="PF01343"/>
    </source>
</evidence>
<dbReference type="InterPro" id="IPR029045">
    <property type="entry name" value="ClpP/crotonase-like_dom_sf"/>
</dbReference>
<feature type="domain" description="Peptidase S49" evidence="5">
    <location>
        <begin position="138"/>
        <end position="281"/>
    </location>
</feature>
<gene>
    <name evidence="6" type="ORF">H2Y56_22020</name>
</gene>
<evidence type="ECO:0000313" key="7">
    <source>
        <dbReference type="Proteomes" id="UP000530038"/>
    </source>
</evidence>